<keyword evidence="2" id="KW-1185">Reference proteome</keyword>
<dbReference type="EMBL" id="QEKW01000004">
    <property type="protein sequence ID" value="PVZ11023.1"/>
    <property type="molecule type" value="Genomic_DNA"/>
</dbReference>
<reference evidence="1 2" key="1">
    <citation type="submission" date="2018-04" db="EMBL/GenBank/DDBJ databases">
        <title>Genomic Encyclopedia of Type Strains, Phase IV (KMG-IV): sequencing the most valuable type-strain genomes for metagenomic binning, comparative biology and taxonomic classification.</title>
        <authorList>
            <person name="Goeker M."/>
        </authorList>
    </citation>
    <scope>NUCLEOTIDE SEQUENCE [LARGE SCALE GENOMIC DNA]</scope>
    <source>
        <strain evidence="1 2">DSM 45771</strain>
    </source>
</reference>
<dbReference type="Pfam" id="PF10604">
    <property type="entry name" value="Polyketide_cyc2"/>
    <property type="match status" value="1"/>
</dbReference>
<gene>
    <name evidence="1" type="ORF">C8D89_104237</name>
</gene>
<dbReference type="Proteomes" id="UP000245639">
    <property type="component" value="Unassembled WGS sequence"/>
</dbReference>
<evidence type="ECO:0000313" key="1">
    <source>
        <dbReference type="EMBL" id="PVZ11023.1"/>
    </source>
</evidence>
<proteinExistence type="predicted"/>
<dbReference type="SUPFAM" id="SSF55961">
    <property type="entry name" value="Bet v1-like"/>
    <property type="match status" value="1"/>
</dbReference>
<organism evidence="1 2">
    <name type="scientific">Actinomycetospora cinnamomea</name>
    <dbReference type="NCBI Taxonomy" id="663609"/>
    <lineage>
        <taxon>Bacteria</taxon>
        <taxon>Bacillati</taxon>
        <taxon>Actinomycetota</taxon>
        <taxon>Actinomycetes</taxon>
        <taxon>Pseudonocardiales</taxon>
        <taxon>Pseudonocardiaceae</taxon>
        <taxon>Actinomycetospora</taxon>
    </lineage>
</organism>
<accession>A0A2U1FFQ5</accession>
<dbReference type="InterPro" id="IPR019587">
    <property type="entry name" value="Polyketide_cyclase/dehydratase"/>
</dbReference>
<dbReference type="Gene3D" id="3.30.530.20">
    <property type="match status" value="1"/>
</dbReference>
<name>A0A2U1FFQ5_9PSEU</name>
<dbReference type="AlphaFoldDB" id="A0A2U1FFQ5"/>
<protein>
    <submittedName>
        <fullName evidence="1">Polyketide cyclase/dehydrase/lipid transport protein</fullName>
    </submittedName>
</protein>
<sequence length="160" mass="17901">MTEEKQIRVTRKVDASPETLFALLSRPSRHPEIDSTNMLQGIEGPDVPISAVGDQFVMNMNNPILGQYQVKITVREFDENRLITWGGNLYPEDAYRDKVGDMKLTGHTFTWALEPDGSGTEVALTYDWSGVTDEQFRNMFPMISEEQLSDSVERAAAAAG</sequence>
<evidence type="ECO:0000313" key="2">
    <source>
        <dbReference type="Proteomes" id="UP000245639"/>
    </source>
</evidence>
<comment type="caution">
    <text evidence="1">The sequence shown here is derived from an EMBL/GenBank/DDBJ whole genome shotgun (WGS) entry which is preliminary data.</text>
</comment>
<dbReference type="InterPro" id="IPR023393">
    <property type="entry name" value="START-like_dom_sf"/>
</dbReference>